<dbReference type="InterPro" id="IPR012363">
    <property type="entry name" value="PduX"/>
</dbReference>
<accession>A0ABR8SHT0</accession>
<dbReference type="SUPFAM" id="SSF54211">
    <property type="entry name" value="Ribosomal protein S5 domain 2-like"/>
    <property type="match status" value="1"/>
</dbReference>
<proteinExistence type="predicted"/>
<dbReference type="Proteomes" id="UP000603641">
    <property type="component" value="Unassembled WGS sequence"/>
</dbReference>
<name>A0ABR8SHT0_9BACL</name>
<dbReference type="PIRSF" id="PIRSF033887">
    <property type="entry name" value="PduX"/>
    <property type="match status" value="1"/>
</dbReference>
<dbReference type="InterPro" id="IPR006204">
    <property type="entry name" value="GHMP_kinase_N_dom"/>
</dbReference>
<dbReference type="InterPro" id="IPR020568">
    <property type="entry name" value="Ribosomal_Su5_D2-typ_SF"/>
</dbReference>
<protein>
    <submittedName>
        <fullName evidence="3">Kinase</fullName>
    </submittedName>
</protein>
<evidence type="ECO:0000313" key="4">
    <source>
        <dbReference type="Proteomes" id="UP000603641"/>
    </source>
</evidence>
<gene>
    <name evidence="3" type="ORF">H9648_03230</name>
</gene>
<reference evidence="3 4" key="1">
    <citation type="submission" date="2020-08" db="EMBL/GenBank/DDBJ databases">
        <title>A Genomic Blueprint of the Chicken Gut Microbiome.</title>
        <authorList>
            <person name="Gilroy R."/>
            <person name="Ravi A."/>
            <person name="Getino M."/>
            <person name="Pursley I."/>
            <person name="Horton D.L."/>
            <person name="Alikhan N.-F."/>
            <person name="Baker D."/>
            <person name="Gharbi K."/>
            <person name="Hall N."/>
            <person name="Watson M."/>
            <person name="Adriaenssens E.M."/>
            <person name="Foster-Nyarko E."/>
            <person name="Jarju S."/>
            <person name="Secka A."/>
            <person name="Antonio M."/>
            <person name="Oren A."/>
            <person name="Chaudhuri R."/>
            <person name="La Ragione R.M."/>
            <person name="Hildebrand F."/>
            <person name="Pallen M.J."/>
        </authorList>
    </citation>
    <scope>NUCLEOTIDE SEQUENCE [LARGE SCALE GENOMIC DNA]</scope>
    <source>
        <strain evidence="3 4">Sa2CUA10</strain>
    </source>
</reference>
<keyword evidence="4" id="KW-1185">Reference proteome</keyword>
<keyword evidence="1 3" id="KW-0808">Transferase</keyword>
<comment type="caution">
    <text evidence="3">The sequence shown here is derived from an EMBL/GenBank/DDBJ whole genome shotgun (WGS) entry which is preliminary data.</text>
</comment>
<dbReference type="EMBL" id="JACSQM010000001">
    <property type="protein sequence ID" value="MBD7963054.1"/>
    <property type="molecule type" value="Genomic_DNA"/>
</dbReference>
<evidence type="ECO:0000259" key="2">
    <source>
        <dbReference type="Pfam" id="PF00288"/>
    </source>
</evidence>
<dbReference type="Gene3D" id="3.30.230.10">
    <property type="match status" value="1"/>
</dbReference>
<dbReference type="GO" id="GO:0016301">
    <property type="term" value="F:kinase activity"/>
    <property type="evidence" value="ECO:0007669"/>
    <property type="project" value="UniProtKB-KW"/>
</dbReference>
<sequence length="302" mass="33702">MKIKELLPLSAKRQGYGRSCGTFGELLQGVLPNEQNFLVTFPIEMYSTCTFVPIDGETLSIMPEGKVKSLQLAKRILEFYELPLGGHLLLNSELQQGKGLASSTADMVATARAIEDYYDFSIPVILLEDFIREIEPSDGIMHAGVVVYYHKELRLKEALGDCPSFTILGIDEGGEVDTVQFNRTAKPFTKSDKQEYESLLSQMCSAFKSNDLEWIGKICTRSAILNQKLRPKKHLENLITICQEIGGIGVVTAHSGTYIGMLLHDRDPQYQKKLSEGTNRLKGLGYPVQSFHSITRETEVMA</sequence>
<dbReference type="Pfam" id="PF00288">
    <property type="entry name" value="GHMP_kinases_N"/>
    <property type="match status" value="1"/>
</dbReference>
<evidence type="ECO:0000256" key="1">
    <source>
        <dbReference type="ARBA" id="ARBA00022777"/>
    </source>
</evidence>
<evidence type="ECO:0000313" key="3">
    <source>
        <dbReference type="EMBL" id="MBD7963054.1"/>
    </source>
</evidence>
<dbReference type="InterPro" id="IPR014721">
    <property type="entry name" value="Ribsml_uS5_D2-typ_fold_subgr"/>
</dbReference>
<feature type="domain" description="GHMP kinase N-terminal" evidence="2">
    <location>
        <begin position="73"/>
        <end position="136"/>
    </location>
</feature>
<organism evidence="3 4">
    <name type="scientific">Fictibacillus norfolkensis</name>
    <dbReference type="NCBI Taxonomy" id="2762233"/>
    <lineage>
        <taxon>Bacteria</taxon>
        <taxon>Bacillati</taxon>
        <taxon>Bacillota</taxon>
        <taxon>Bacilli</taxon>
        <taxon>Bacillales</taxon>
        <taxon>Fictibacillaceae</taxon>
        <taxon>Fictibacillus</taxon>
    </lineage>
</organism>
<keyword evidence="1 3" id="KW-0418">Kinase</keyword>